<protein>
    <recommendedName>
        <fullName evidence="4">Plug domain-containing protein</fullName>
    </recommendedName>
</protein>
<feature type="signal peptide" evidence="1">
    <location>
        <begin position="1"/>
        <end position="23"/>
    </location>
</feature>
<evidence type="ECO:0008006" key="4">
    <source>
        <dbReference type="Google" id="ProtNLM"/>
    </source>
</evidence>
<dbReference type="AlphaFoldDB" id="A0A5C6YND8"/>
<organism evidence="2 3">
    <name type="scientific">Aequorivita lipolytica</name>
    <dbReference type="NCBI Taxonomy" id="153267"/>
    <lineage>
        <taxon>Bacteria</taxon>
        <taxon>Pseudomonadati</taxon>
        <taxon>Bacteroidota</taxon>
        <taxon>Flavobacteriia</taxon>
        <taxon>Flavobacteriales</taxon>
        <taxon>Flavobacteriaceae</taxon>
        <taxon>Aequorivita</taxon>
    </lineage>
</organism>
<dbReference type="OrthoDB" id="1441793at2"/>
<sequence>MKTLFKNLAFGFLFLSIIPVASAQTYKENDDNTDGEQVVVQGQKISPEMLANLGIVGTPNPRNATVEGNSIFIRQIGDFNTASIRTATNASEINLFQNGNSNDTQLDYLANTAIADLVQNGNNNRIKDFVNAPNEDISLDLTQNGNNLNFERNGVNELTKSLRFKQTEASPTIIVRSYF</sequence>
<dbReference type="Proteomes" id="UP000321945">
    <property type="component" value="Unassembled WGS sequence"/>
</dbReference>
<evidence type="ECO:0000256" key="1">
    <source>
        <dbReference type="SAM" id="SignalP"/>
    </source>
</evidence>
<dbReference type="EMBL" id="VORU01000009">
    <property type="protein sequence ID" value="TXD68692.1"/>
    <property type="molecule type" value="Genomic_DNA"/>
</dbReference>
<proteinExistence type="predicted"/>
<feature type="chain" id="PRO_5022962305" description="Plug domain-containing protein" evidence="1">
    <location>
        <begin position="24"/>
        <end position="179"/>
    </location>
</feature>
<name>A0A5C6YND8_9FLAO</name>
<evidence type="ECO:0000313" key="3">
    <source>
        <dbReference type="Proteomes" id="UP000321945"/>
    </source>
</evidence>
<keyword evidence="1" id="KW-0732">Signal</keyword>
<reference evidence="2 3" key="1">
    <citation type="submission" date="2019-08" db="EMBL/GenBank/DDBJ databases">
        <title>Genome of Aequorivita lipolytica Y10-2 (type strain).</title>
        <authorList>
            <person name="Bowman J.P."/>
        </authorList>
    </citation>
    <scope>NUCLEOTIDE SEQUENCE [LARGE SCALE GENOMIC DNA]</scope>
    <source>
        <strain evidence="2 3">Y10-2</strain>
    </source>
</reference>
<gene>
    <name evidence="2" type="ORF">ESV24_11040</name>
</gene>
<accession>A0A5C6YND8</accession>
<comment type="caution">
    <text evidence="2">The sequence shown here is derived from an EMBL/GenBank/DDBJ whole genome shotgun (WGS) entry which is preliminary data.</text>
</comment>
<evidence type="ECO:0000313" key="2">
    <source>
        <dbReference type="EMBL" id="TXD68692.1"/>
    </source>
</evidence>
<dbReference type="RefSeq" id="WP_111816491.1">
    <property type="nucleotide sequence ID" value="NZ_CBCRZQ010000007.1"/>
</dbReference>
<keyword evidence="3" id="KW-1185">Reference proteome</keyword>